<dbReference type="Proteomes" id="UP000605427">
    <property type="component" value="Unassembled WGS sequence"/>
</dbReference>
<reference evidence="6" key="1">
    <citation type="journal article" date="2019" name="Int. J. Syst. Evol. Microbiol.">
        <title>The Global Catalogue of Microorganisms (GCM) 10K type strain sequencing project: providing services to taxonomists for standard genome sequencing and annotation.</title>
        <authorList>
            <consortium name="The Broad Institute Genomics Platform"/>
            <consortium name="The Broad Institute Genome Sequencing Center for Infectious Disease"/>
            <person name="Wu L."/>
            <person name="Ma J."/>
        </authorList>
    </citation>
    <scope>NUCLEOTIDE SEQUENCE [LARGE SCALE GENOMIC DNA]</scope>
    <source>
        <strain evidence="6">CCM 8702</strain>
    </source>
</reference>
<dbReference type="RefSeq" id="WP_172244832.1">
    <property type="nucleotide sequence ID" value="NZ_BMDD01000003.1"/>
</dbReference>
<dbReference type="InterPro" id="IPR007627">
    <property type="entry name" value="RNA_pol_sigma70_r2"/>
</dbReference>
<keyword evidence="3" id="KW-0804">Transcription</keyword>
<proteinExistence type="predicted"/>
<keyword evidence="2" id="KW-0731">Sigma factor</keyword>
<evidence type="ECO:0000256" key="1">
    <source>
        <dbReference type="ARBA" id="ARBA00023015"/>
    </source>
</evidence>
<dbReference type="InterPro" id="IPR013325">
    <property type="entry name" value="RNA_pol_sigma_r2"/>
</dbReference>
<protein>
    <recommendedName>
        <fullName evidence="4">RNA polymerase sigma-70 region 2 domain-containing protein</fullName>
    </recommendedName>
</protein>
<sequence>MKSTQIETDSDQQAQIETVIAQVLAGRRECYETIVQTYEKQIYVYCRLLLRDQTEAEDAAQEVFIKAYKGLGSYEKRASFSSWLHRIKARQATDSSIQSAALK</sequence>
<dbReference type="InterPro" id="IPR039425">
    <property type="entry name" value="RNA_pol_sigma-70-like"/>
</dbReference>
<comment type="caution">
    <text evidence="5">The sequence shown here is derived from an EMBL/GenBank/DDBJ whole genome shotgun (WGS) entry which is preliminary data.</text>
</comment>
<organism evidence="5 6">
    <name type="scientific">Saccharibacillus endophyticus</name>
    <dbReference type="NCBI Taxonomy" id="2060666"/>
    <lineage>
        <taxon>Bacteria</taxon>
        <taxon>Bacillati</taxon>
        <taxon>Bacillota</taxon>
        <taxon>Bacilli</taxon>
        <taxon>Bacillales</taxon>
        <taxon>Paenibacillaceae</taxon>
        <taxon>Saccharibacillus</taxon>
    </lineage>
</organism>
<accession>A0ABQ1ZZF9</accession>
<dbReference type="SUPFAM" id="SSF88946">
    <property type="entry name" value="Sigma2 domain of RNA polymerase sigma factors"/>
    <property type="match status" value="1"/>
</dbReference>
<evidence type="ECO:0000256" key="3">
    <source>
        <dbReference type="ARBA" id="ARBA00023163"/>
    </source>
</evidence>
<evidence type="ECO:0000313" key="5">
    <source>
        <dbReference type="EMBL" id="GGH80817.1"/>
    </source>
</evidence>
<dbReference type="PANTHER" id="PTHR43133">
    <property type="entry name" value="RNA POLYMERASE ECF-TYPE SIGMA FACTO"/>
    <property type="match status" value="1"/>
</dbReference>
<dbReference type="Pfam" id="PF04542">
    <property type="entry name" value="Sigma70_r2"/>
    <property type="match status" value="1"/>
</dbReference>
<evidence type="ECO:0000259" key="4">
    <source>
        <dbReference type="Pfam" id="PF04542"/>
    </source>
</evidence>
<keyword evidence="6" id="KW-1185">Reference proteome</keyword>
<dbReference type="PANTHER" id="PTHR43133:SF51">
    <property type="entry name" value="RNA POLYMERASE SIGMA FACTOR"/>
    <property type="match status" value="1"/>
</dbReference>
<evidence type="ECO:0000256" key="2">
    <source>
        <dbReference type="ARBA" id="ARBA00023082"/>
    </source>
</evidence>
<keyword evidence="1" id="KW-0805">Transcription regulation</keyword>
<feature type="domain" description="RNA polymerase sigma-70 region 2" evidence="4">
    <location>
        <begin position="35"/>
        <end position="94"/>
    </location>
</feature>
<dbReference type="Gene3D" id="1.10.1740.10">
    <property type="match status" value="1"/>
</dbReference>
<name>A0ABQ1ZZF9_9BACL</name>
<evidence type="ECO:0000313" key="6">
    <source>
        <dbReference type="Proteomes" id="UP000605427"/>
    </source>
</evidence>
<dbReference type="EMBL" id="BMDD01000003">
    <property type="protein sequence ID" value="GGH80817.1"/>
    <property type="molecule type" value="Genomic_DNA"/>
</dbReference>
<gene>
    <name evidence="5" type="ORF">GCM10007362_29710</name>
</gene>